<comment type="subcellular location">
    <subcellularLocation>
        <location evidence="1">Membrane</location>
        <topology evidence="1">Multi-pass membrane protein</topology>
    </subcellularLocation>
</comment>
<protein>
    <submittedName>
        <fullName evidence="7">SulP family sulfate permease</fullName>
    </submittedName>
</protein>
<feature type="transmembrane region" description="Helical" evidence="5">
    <location>
        <begin position="133"/>
        <end position="151"/>
    </location>
</feature>
<comment type="caution">
    <text evidence="7">The sequence shown here is derived from an EMBL/GenBank/DDBJ whole genome shotgun (WGS) entry which is preliminary data.</text>
</comment>
<dbReference type="Proteomes" id="UP000266915">
    <property type="component" value="Unassembled WGS sequence"/>
</dbReference>
<accession>A0A3N2C8C6</accession>
<evidence type="ECO:0000256" key="5">
    <source>
        <dbReference type="SAM" id="Phobius"/>
    </source>
</evidence>
<evidence type="ECO:0000313" key="7">
    <source>
        <dbReference type="EMBL" id="ROR83763.1"/>
    </source>
</evidence>
<dbReference type="EMBL" id="RKHL01000001">
    <property type="protein sequence ID" value="ROR83763.1"/>
    <property type="molecule type" value="Genomic_DNA"/>
</dbReference>
<dbReference type="CDD" id="cd07042">
    <property type="entry name" value="STAS_SulP_like_sulfate_transporter"/>
    <property type="match status" value="1"/>
</dbReference>
<feature type="transmembrane region" description="Helical" evidence="5">
    <location>
        <begin position="233"/>
        <end position="251"/>
    </location>
</feature>
<dbReference type="PROSITE" id="PS50801">
    <property type="entry name" value="STAS"/>
    <property type="match status" value="1"/>
</dbReference>
<dbReference type="PANTHER" id="PTHR43310">
    <property type="entry name" value="SULFATE TRANSPORTER YBAR-RELATED"/>
    <property type="match status" value="1"/>
</dbReference>
<reference evidence="7 8" key="1">
    <citation type="submission" date="2018-11" db="EMBL/GenBank/DDBJ databases">
        <title>Sequencing the genomes of 1000 actinobacteria strains.</title>
        <authorList>
            <person name="Klenk H.-P."/>
        </authorList>
    </citation>
    <scope>NUCLEOTIDE SEQUENCE [LARGE SCALE GENOMIC DNA]</scope>
    <source>
        <strain evidence="7 8">DSM 14012</strain>
    </source>
</reference>
<feature type="domain" description="STAS" evidence="6">
    <location>
        <begin position="420"/>
        <end position="499"/>
    </location>
</feature>
<evidence type="ECO:0000256" key="1">
    <source>
        <dbReference type="ARBA" id="ARBA00004141"/>
    </source>
</evidence>
<gene>
    <name evidence="7" type="ORF">EDD42_3880</name>
</gene>
<sequence length="499" mass="52260">MSQPDAPMRTAVRPSPGVIATLRNPRAFSVEILAGIVTTLALIPEVISFSIIAGVDPKVSLIASVVLAISMSILGGRPAMITAAAGAVALVVAPLVKEHGVEYLLPAVILAGLIQIVFGVTGLSRLMRFIPRSVMIGFVNALGILIFVAQVPHLLGVPWLVYPLFVITVLIVLLLPKLTTAVPAPLVAIVVVTAITMIAHAAVPTVGDQGDVSGGLPGLTALLVPLNLETLGIIWPTALSVAFVGLMETLLTAKLVDDITDTTSSKGRESWALGVANILAGWYGGIAGCAMIGQTVVNVKLGRARTRISTFVAGVFLLLLVTALSPVMAQIPMVALAAVMMIVAIKTVDWHSVRPATLRRMPIPETVVMVVTVAVVVITHNLAIGVAAGAVLAMVLFARRVAHVIRVRRVLADDAASVRYSVIGPLFFGSSNDLVEQFDYAADPADVVVDFTASQIWDASSVAVLDAVQEKYAAHGKQVVFTGLDERSSAFHGKLTGHL</sequence>
<dbReference type="InterPro" id="IPR036513">
    <property type="entry name" value="STAS_dom_sf"/>
</dbReference>
<feature type="transmembrane region" description="Helical" evidence="5">
    <location>
        <begin position="182"/>
        <end position="203"/>
    </location>
</feature>
<keyword evidence="2 5" id="KW-0812">Transmembrane</keyword>
<organism evidence="7 8">
    <name type="scientific">Plantibacter flavus</name>
    <dbReference type="NCBI Taxonomy" id="150123"/>
    <lineage>
        <taxon>Bacteria</taxon>
        <taxon>Bacillati</taxon>
        <taxon>Actinomycetota</taxon>
        <taxon>Actinomycetes</taxon>
        <taxon>Micrococcales</taxon>
        <taxon>Microbacteriaceae</taxon>
        <taxon>Plantibacter</taxon>
    </lineage>
</organism>
<keyword evidence="3 5" id="KW-1133">Transmembrane helix</keyword>
<evidence type="ECO:0000256" key="4">
    <source>
        <dbReference type="ARBA" id="ARBA00023136"/>
    </source>
</evidence>
<name>A0A3N2C8C6_9MICO</name>
<feature type="transmembrane region" description="Helical" evidence="5">
    <location>
        <begin position="368"/>
        <end position="398"/>
    </location>
</feature>
<dbReference type="AlphaFoldDB" id="A0A3N2C8C6"/>
<feature type="transmembrane region" description="Helical" evidence="5">
    <location>
        <begin position="157"/>
        <end position="175"/>
    </location>
</feature>
<dbReference type="InterPro" id="IPR002645">
    <property type="entry name" value="STAS_dom"/>
</dbReference>
<dbReference type="GO" id="GO:0016020">
    <property type="term" value="C:membrane"/>
    <property type="evidence" value="ECO:0007669"/>
    <property type="project" value="UniProtKB-SubCell"/>
</dbReference>
<dbReference type="InterPro" id="IPR052706">
    <property type="entry name" value="Membrane-Transporter-like"/>
</dbReference>
<dbReference type="InterPro" id="IPR011547">
    <property type="entry name" value="SLC26A/SulP_dom"/>
</dbReference>
<feature type="transmembrane region" description="Helical" evidence="5">
    <location>
        <begin position="65"/>
        <end position="91"/>
    </location>
</feature>
<evidence type="ECO:0000256" key="3">
    <source>
        <dbReference type="ARBA" id="ARBA00022989"/>
    </source>
</evidence>
<feature type="transmembrane region" description="Helical" evidence="5">
    <location>
        <begin position="271"/>
        <end position="294"/>
    </location>
</feature>
<dbReference type="SUPFAM" id="SSF52091">
    <property type="entry name" value="SpoIIaa-like"/>
    <property type="match status" value="1"/>
</dbReference>
<dbReference type="Gene3D" id="3.30.750.24">
    <property type="entry name" value="STAS domain"/>
    <property type="match status" value="1"/>
</dbReference>
<proteinExistence type="predicted"/>
<evidence type="ECO:0000259" key="6">
    <source>
        <dbReference type="PROSITE" id="PS50801"/>
    </source>
</evidence>
<evidence type="ECO:0000256" key="2">
    <source>
        <dbReference type="ARBA" id="ARBA00022692"/>
    </source>
</evidence>
<keyword evidence="8" id="KW-1185">Reference proteome</keyword>
<evidence type="ECO:0000313" key="8">
    <source>
        <dbReference type="Proteomes" id="UP000266915"/>
    </source>
</evidence>
<feature type="transmembrane region" description="Helical" evidence="5">
    <location>
        <begin position="32"/>
        <end position="53"/>
    </location>
</feature>
<dbReference type="PANTHER" id="PTHR43310:SF1">
    <property type="entry name" value="SULFATE TRANSPORTER YBAR-RELATED"/>
    <property type="match status" value="1"/>
</dbReference>
<keyword evidence="4 5" id="KW-0472">Membrane</keyword>
<dbReference type="Pfam" id="PF00916">
    <property type="entry name" value="Sulfate_transp"/>
    <property type="match status" value="2"/>
</dbReference>
<dbReference type="Pfam" id="PF01740">
    <property type="entry name" value="STAS"/>
    <property type="match status" value="1"/>
</dbReference>
<feature type="transmembrane region" description="Helical" evidence="5">
    <location>
        <begin position="103"/>
        <end position="121"/>
    </location>
</feature>
<feature type="transmembrane region" description="Helical" evidence="5">
    <location>
        <begin position="306"/>
        <end position="324"/>
    </location>
</feature>